<feature type="signal peptide" evidence="1">
    <location>
        <begin position="1"/>
        <end position="18"/>
    </location>
</feature>
<keyword evidence="1" id="KW-0732">Signal</keyword>
<dbReference type="EMBL" id="JABANP010000280">
    <property type="protein sequence ID" value="KAF4685055.1"/>
    <property type="molecule type" value="Genomic_DNA"/>
</dbReference>
<accession>A0A7J6NML4</accession>
<feature type="chain" id="PRO_5029495309" evidence="1">
    <location>
        <begin position="19"/>
        <end position="240"/>
    </location>
</feature>
<evidence type="ECO:0000313" key="2">
    <source>
        <dbReference type="EMBL" id="KAF4685055.1"/>
    </source>
</evidence>
<name>A0A7J6NML4_PEROL</name>
<organism evidence="2 3">
    <name type="scientific">Perkinsus olseni</name>
    <name type="common">Perkinsus atlanticus</name>
    <dbReference type="NCBI Taxonomy" id="32597"/>
    <lineage>
        <taxon>Eukaryota</taxon>
        <taxon>Sar</taxon>
        <taxon>Alveolata</taxon>
        <taxon>Perkinsozoa</taxon>
        <taxon>Perkinsea</taxon>
        <taxon>Perkinsida</taxon>
        <taxon>Perkinsidae</taxon>
        <taxon>Perkinsus</taxon>
    </lineage>
</organism>
<proteinExistence type="predicted"/>
<reference evidence="2 3" key="1">
    <citation type="submission" date="2020-04" db="EMBL/GenBank/DDBJ databases">
        <title>Perkinsus olseni comparative genomics.</title>
        <authorList>
            <person name="Bogema D.R."/>
        </authorList>
    </citation>
    <scope>NUCLEOTIDE SEQUENCE [LARGE SCALE GENOMIC DNA]</scope>
    <source>
        <strain evidence="2">00978-12</strain>
    </source>
</reference>
<protein>
    <submittedName>
        <fullName evidence="2">Uncharacterized protein</fullName>
    </submittedName>
</protein>
<dbReference type="Proteomes" id="UP000541610">
    <property type="component" value="Unassembled WGS sequence"/>
</dbReference>
<comment type="caution">
    <text evidence="2">The sequence shown here is derived from an EMBL/GenBank/DDBJ whole genome shotgun (WGS) entry which is preliminary data.</text>
</comment>
<evidence type="ECO:0000256" key="1">
    <source>
        <dbReference type="SAM" id="SignalP"/>
    </source>
</evidence>
<gene>
    <name evidence="2" type="ORF">FOZ60_006993</name>
</gene>
<dbReference type="AlphaFoldDB" id="A0A7J6NML4"/>
<evidence type="ECO:0000313" key="3">
    <source>
        <dbReference type="Proteomes" id="UP000541610"/>
    </source>
</evidence>
<sequence>MTFILPLLISALLFVAETAGPLGTYLSPLGTAGGVIIYIKEDNTVNVMYRCLTDRTHRAGPYRLRPGSGVNEYVIQDDSSPKSSLLDVMREDCPESVLDDGDLLSLSFTPGEDSLTTSLGNRSVTFEKVGSSFFITYVSGYLGLEIEVYVSEYVEVEVTVNCGDSEVTAILYFKPDESSDFPSQSVLYPEEIEYYDQFKDQLSTVCSVELSPNDFMTMDFINSTTAFTELGGEPLTLTAV</sequence>